<gene>
    <name evidence="1" type="ORF">ACAOBT_LOCUS30957</name>
</gene>
<dbReference type="EMBL" id="CAKOFQ010007894">
    <property type="protein sequence ID" value="CAH2009585.1"/>
    <property type="molecule type" value="Genomic_DNA"/>
</dbReference>
<sequence>MAAVPLEEEFWRFQEISLSKLRKTVFQLKKKSTGDEALTCSLVNQLFDVNWLPPTPSLLKRSIIVPVPKTNNPRKPEDLRPISLMPVVDKVIEITVHEQLSEHLRVNDVPFERQSGFRRNHYCETARQFVCTKWKKDVDDGKVIVCVCQMI</sequence>
<comment type="caution">
    <text evidence="1">The sequence shown here is derived from an EMBL/GenBank/DDBJ whole genome shotgun (WGS) entry which is preliminary data.</text>
</comment>
<evidence type="ECO:0000313" key="2">
    <source>
        <dbReference type="Proteomes" id="UP001152888"/>
    </source>
</evidence>
<name>A0A9P0MC42_ACAOB</name>
<proteinExistence type="predicted"/>
<reference evidence="1" key="1">
    <citation type="submission" date="2022-03" db="EMBL/GenBank/DDBJ databases">
        <authorList>
            <person name="Sayadi A."/>
        </authorList>
    </citation>
    <scope>NUCLEOTIDE SEQUENCE</scope>
</reference>
<evidence type="ECO:0000313" key="1">
    <source>
        <dbReference type="EMBL" id="CAH2009585.1"/>
    </source>
</evidence>
<dbReference type="OrthoDB" id="6780615at2759"/>
<keyword evidence="2" id="KW-1185">Reference proteome</keyword>
<organism evidence="1 2">
    <name type="scientific">Acanthoscelides obtectus</name>
    <name type="common">Bean weevil</name>
    <name type="synonym">Bruchus obtectus</name>
    <dbReference type="NCBI Taxonomy" id="200917"/>
    <lineage>
        <taxon>Eukaryota</taxon>
        <taxon>Metazoa</taxon>
        <taxon>Ecdysozoa</taxon>
        <taxon>Arthropoda</taxon>
        <taxon>Hexapoda</taxon>
        <taxon>Insecta</taxon>
        <taxon>Pterygota</taxon>
        <taxon>Neoptera</taxon>
        <taxon>Endopterygota</taxon>
        <taxon>Coleoptera</taxon>
        <taxon>Polyphaga</taxon>
        <taxon>Cucujiformia</taxon>
        <taxon>Chrysomeloidea</taxon>
        <taxon>Chrysomelidae</taxon>
        <taxon>Bruchinae</taxon>
        <taxon>Bruchini</taxon>
        <taxon>Acanthoscelides</taxon>
    </lineage>
</organism>
<dbReference type="AlphaFoldDB" id="A0A9P0MC42"/>
<accession>A0A9P0MC42</accession>
<evidence type="ECO:0008006" key="3">
    <source>
        <dbReference type="Google" id="ProtNLM"/>
    </source>
</evidence>
<protein>
    <recommendedName>
        <fullName evidence="3">Reverse transcriptase domain-containing protein</fullName>
    </recommendedName>
</protein>
<dbReference type="Proteomes" id="UP001152888">
    <property type="component" value="Unassembled WGS sequence"/>
</dbReference>